<accession>A0A7Y9EFZ7</accession>
<keyword evidence="5" id="KW-0282">Flagellum</keyword>
<dbReference type="PANTHER" id="PTHR43384">
    <property type="entry name" value="SEPTUM SITE-DETERMINING PROTEIN MIND HOMOLOG, CHLOROPLASTIC-RELATED"/>
    <property type="match status" value="1"/>
</dbReference>
<dbReference type="PRINTS" id="PR01217">
    <property type="entry name" value="PRICHEXTENSN"/>
</dbReference>
<protein>
    <submittedName>
        <fullName evidence="5">MinD-like ATPase involved in chromosome partitioning or flagellar assembly</fullName>
    </submittedName>
</protein>
<feature type="region of interest" description="Disordered" evidence="3">
    <location>
        <begin position="121"/>
        <end position="293"/>
    </location>
</feature>
<dbReference type="Gene3D" id="3.40.50.300">
    <property type="entry name" value="P-loop containing nucleotide triphosphate hydrolases"/>
    <property type="match status" value="1"/>
</dbReference>
<dbReference type="PANTHER" id="PTHR43384:SF6">
    <property type="entry name" value="SEPTUM SITE-DETERMINING PROTEIN MIND HOMOLOG, CHLOROPLASTIC"/>
    <property type="match status" value="1"/>
</dbReference>
<keyword evidence="5" id="KW-0969">Cilium</keyword>
<gene>
    <name evidence="5" type="ORF">BJY14_002683</name>
</gene>
<dbReference type="InterPro" id="IPR050625">
    <property type="entry name" value="ParA/MinD_ATPase"/>
</dbReference>
<reference evidence="5 6" key="1">
    <citation type="submission" date="2020-07" db="EMBL/GenBank/DDBJ databases">
        <title>Sequencing the genomes of 1000 actinobacteria strains.</title>
        <authorList>
            <person name="Klenk H.-P."/>
        </authorList>
    </citation>
    <scope>NUCLEOTIDE SEQUENCE [LARGE SCALE GENOMIC DNA]</scope>
    <source>
        <strain evidence="5 6">DSM 40398</strain>
    </source>
</reference>
<evidence type="ECO:0000256" key="3">
    <source>
        <dbReference type="SAM" id="MobiDB-lite"/>
    </source>
</evidence>
<dbReference type="GO" id="GO:0009898">
    <property type="term" value="C:cytoplasmic side of plasma membrane"/>
    <property type="evidence" value="ECO:0007669"/>
    <property type="project" value="TreeGrafter"/>
</dbReference>
<keyword evidence="2" id="KW-0067">ATP-binding</keyword>
<dbReference type="GO" id="GO:0016887">
    <property type="term" value="F:ATP hydrolysis activity"/>
    <property type="evidence" value="ECO:0007669"/>
    <property type="project" value="TreeGrafter"/>
</dbReference>
<feature type="compositionally biased region" description="Pro residues" evidence="3">
    <location>
        <begin position="121"/>
        <end position="153"/>
    </location>
</feature>
<dbReference type="AlphaFoldDB" id="A0A7Y9EFZ7"/>
<proteinExistence type="predicted"/>
<feature type="compositionally biased region" description="Polar residues" evidence="3">
    <location>
        <begin position="276"/>
        <end position="289"/>
    </location>
</feature>
<dbReference type="EMBL" id="JACCBA010000001">
    <property type="protein sequence ID" value="NYD46700.1"/>
    <property type="molecule type" value="Genomic_DNA"/>
</dbReference>
<feature type="compositionally biased region" description="Low complexity" evidence="3">
    <location>
        <begin position="154"/>
        <end position="178"/>
    </location>
</feature>
<sequence length="587" mass="60978">MATAPNLVVAGDPGVARSLRDTGRFSAVYDAASAAELRDLSKSGRVGPPAAFMFAPGFVEDLPGAGVSVLANGLAGRGFTVLVHGYFAERGDTFDPGVHVIGGQLKMSDLLALFGISGPAPAKPAAPPPAATPPAAPPATPPTTPPATPPTAPPAASQAPSAGQQRPAAQPFTAAQPPAEQPPAQQPPAAAQPSAGGWNPNPAQPPSFAQAPGTVPPQAAEPPAPSAPPPGHQPWPAAAPGQQGFAGQQPVPGGHAEQVPEAGPATGHDQHPMPAQPTSNGWPGPQQTPAAALVRAEEPAPALGRVIAIASAKGGVGKTTTAVNLSVYAARHLHAAGRPGRVALVDTNFQQADVARYLNVEAPTILDMLRANGSLRVENVRNHLAHIADADLFTLLGPQDVTMADPALINAVLYRRIITVLRQAFDFVFVDTPVAELYHMTFTDLVLPEADAILVPVEPNRVTLEAARAWLSAITMARHSRSGGVDPEKLSLILNRARTDVDCSPEDVMDLMPGWRFVGMIPEDLEWTQAANNRRLNALRIGPDLETTFREILQFVTGDPVFGQSLAAQPGAGRGGIWKRLLGMDPK</sequence>
<evidence type="ECO:0000313" key="6">
    <source>
        <dbReference type="Proteomes" id="UP000529783"/>
    </source>
</evidence>
<dbReference type="GO" id="GO:0005829">
    <property type="term" value="C:cytosol"/>
    <property type="evidence" value="ECO:0007669"/>
    <property type="project" value="TreeGrafter"/>
</dbReference>
<name>A0A7Y9EFZ7_9ACTN</name>
<feature type="compositionally biased region" description="Low complexity" evidence="3">
    <location>
        <begin position="234"/>
        <end position="254"/>
    </location>
</feature>
<dbReference type="RefSeq" id="WP_179843917.1">
    <property type="nucleotide sequence ID" value="NZ_JACCBA010000001.1"/>
</dbReference>
<dbReference type="Pfam" id="PF13614">
    <property type="entry name" value="AAA_31"/>
    <property type="match status" value="1"/>
</dbReference>
<keyword evidence="1" id="KW-0547">Nucleotide-binding</keyword>
<keyword evidence="6" id="KW-1185">Reference proteome</keyword>
<evidence type="ECO:0000256" key="1">
    <source>
        <dbReference type="ARBA" id="ARBA00022741"/>
    </source>
</evidence>
<evidence type="ECO:0000313" key="5">
    <source>
        <dbReference type="EMBL" id="NYD46700.1"/>
    </source>
</evidence>
<evidence type="ECO:0000256" key="2">
    <source>
        <dbReference type="ARBA" id="ARBA00022840"/>
    </source>
</evidence>
<dbReference type="Proteomes" id="UP000529783">
    <property type="component" value="Unassembled WGS sequence"/>
</dbReference>
<dbReference type="GO" id="GO:0051782">
    <property type="term" value="P:negative regulation of cell division"/>
    <property type="evidence" value="ECO:0007669"/>
    <property type="project" value="TreeGrafter"/>
</dbReference>
<dbReference type="SUPFAM" id="SSF52540">
    <property type="entry name" value="P-loop containing nucleoside triphosphate hydrolases"/>
    <property type="match status" value="1"/>
</dbReference>
<dbReference type="GO" id="GO:0005524">
    <property type="term" value="F:ATP binding"/>
    <property type="evidence" value="ECO:0007669"/>
    <property type="project" value="UniProtKB-KW"/>
</dbReference>
<feature type="compositionally biased region" description="Pro residues" evidence="3">
    <location>
        <begin position="219"/>
        <end position="233"/>
    </location>
</feature>
<dbReference type="InterPro" id="IPR025669">
    <property type="entry name" value="AAA_dom"/>
</dbReference>
<dbReference type="InterPro" id="IPR027417">
    <property type="entry name" value="P-loop_NTPase"/>
</dbReference>
<feature type="domain" description="AAA" evidence="4">
    <location>
        <begin position="305"/>
        <end position="477"/>
    </location>
</feature>
<organism evidence="5 6">
    <name type="scientific">Actinomadura luteofluorescens</name>
    <dbReference type="NCBI Taxonomy" id="46163"/>
    <lineage>
        <taxon>Bacteria</taxon>
        <taxon>Bacillati</taxon>
        <taxon>Actinomycetota</taxon>
        <taxon>Actinomycetes</taxon>
        <taxon>Streptosporangiales</taxon>
        <taxon>Thermomonosporaceae</taxon>
        <taxon>Actinomadura</taxon>
    </lineage>
</organism>
<evidence type="ECO:0000259" key="4">
    <source>
        <dbReference type="Pfam" id="PF13614"/>
    </source>
</evidence>
<keyword evidence="5" id="KW-0966">Cell projection</keyword>
<comment type="caution">
    <text evidence="5">The sequence shown here is derived from an EMBL/GenBank/DDBJ whole genome shotgun (WGS) entry which is preliminary data.</text>
</comment>